<organism evidence="7 8">
    <name type="scientific">Patella caerulea</name>
    <name type="common">Rayed Mediterranean limpet</name>
    <dbReference type="NCBI Taxonomy" id="87958"/>
    <lineage>
        <taxon>Eukaryota</taxon>
        <taxon>Metazoa</taxon>
        <taxon>Spiralia</taxon>
        <taxon>Lophotrochozoa</taxon>
        <taxon>Mollusca</taxon>
        <taxon>Gastropoda</taxon>
        <taxon>Patellogastropoda</taxon>
        <taxon>Patelloidea</taxon>
        <taxon>Patellidae</taxon>
        <taxon>Patella</taxon>
    </lineage>
</organism>
<comment type="cofactor">
    <cofactor evidence="5">
        <name>Mn(2+)</name>
        <dbReference type="ChEBI" id="CHEBI:29035"/>
    </cofactor>
</comment>
<name>A0AAN8PY40_PATCE</name>
<dbReference type="GO" id="GO:0006493">
    <property type="term" value="P:protein O-linked glycosylation"/>
    <property type="evidence" value="ECO:0007669"/>
    <property type="project" value="TreeGrafter"/>
</dbReference>
<comment type="similarity">
    <text evidence="5">Belongs to the glycosyltransferase 2 family. GalNAc-T subfamily.</text>
</comment>
<reference evidence="7 8" key="1">
    <citation type="submission" date="2024-01" db="EMBL/GenBank/DDBJ databases">
        <title>The genome of the rayed Mediterranean limpet Patella caerulea (Linnaeus, 1758).</title>
        <authorList>
            <person name="Anh-Thu Weber A."/>
            <person name="Halstead-Nussloch G."/>
        </authorList>
    </citation>
    <scope>NUCLEOTIDE SEQUENCE [LARGE SCALE GENOMIC DNA]</scope>
    <source>
        <strain evidence="7">AATW-2023a</strain>
        <tissue evidence="7">Whole specimen</tissue>
    </source>
</reference>
<dbReference type="GO" id="GO:0000139">
    <property type="term" value="C:Golgi membrane"/>
    <property type="evidence" value="ECO:0007669"/>
    <property type="project" value="UniProtKB-SubCell"/>
</dbReference>
<evidence type="ECO:0000256" key="4">
    <source>
        <dbReference type="ARBA" id="ARBA00023157"/>
    </source>
</evidence>
<keyword evidence="5" id="KW-0808">Transferase</keyword>
<dbReference type="PROSITE" id="PS50231">
    <property type="entry name" value="RICIN_B_LECTIN"/>
    <property type="match status" value="1"/>
</dbReference>
<accession>A0AAN8PY40</accession>
<dbReference type="SUPFAM" id="SSF53448">
    <property type="entry name" value="Nucleotide-diphospho-sugar transferases"/>
    <property type="match status" value="1"/>
</dbReference>
<dbReference type="Pfam" id="PF00652">
    <property type="entry name" value="Ricin_B_lectin"/>
    <property type="match status" value="1"/>
</dbReference>
<dbReference type="InterPro" id="IPR029044">
    <property type="entry name" value="Nucleotide-diphossugar_trans"/>
</dbReference>
<dbReference type="AlphaFoldDB" id="A0AAN8PY40"/>
<keyword evidence="8" id="KW-1185">Reference proteome</keyword>
<keyword evidence="2 5" id="KW-0430">Lectin</keyword>
<evidence type="ECO:0000256" key="3">
    <source>
        <dbReference type="ARBA" id="ARBA00023034"/>
    </source>
</evidence>
<evidence type="ECO:0000313" key="7">
    <source>
        <dbReference type="EMBL" id="KAK6188245.1"/>
    </source>
</evidence>
<dbReference type="Gene3D" id="2.80.10.50">
    <property type="match status" value="1"/>
</dbReference>
<dbReference type="GO" id="GO:0004653">
    <property type="term" value="F:polypeptide N-acetylgalactosaminyltransferase activity"/>
    <property type="evidence" value="ECO:0007669"/>
    <property type="project" value="TreeGrafter"/>
</dbReference>
<dbReference type="Pfam" id="PF00535">
    <property type="entry name" value="Glycos_transf_2"/>
    <property type="match status" value="1"/>
</dbReference>
<comment type="caution">
    <text evidence="7">The sequence shown here is derived from an EMBL/GenBank/DDBJ whole genome shotgun (WGS) entry which is preliminary data.</text>
</comment>
<evidence type="ECO:0000313" key="8">
    <source>
        <dbReference type="Proteomes" id="UP001347796"/>
    </source>
</evidence>
<dbReference type="InterPro" id="IPR001173">
    <property type="entry name" value="Glyco_trans_2-like"/>
</dbReference>
<dbReference type="Proteomes" id="UP001347796">
    <property type="component" value="Unassembled WGS sequence"/>
</dbReference>
<keyword evidence="5" id="KW-0328">Glycosyltransferase</keyword>
<proteinExistence type="inferred from homology"/>
<evidence type="ECO:0000256" key="1">
    <source>
        <dbReference type="ARBA" id="ARBA00004323"/>
    </source>
</evidence>
<keyword evidence="4 5" id="KW-1015">Disulfide bond</keyword>
<feature type="domain" description="Ricin B lectin" evidence="6">
    <location>
        <begin position="390"/>
        <end position="509"/>
    </location>
</feature>
<dbReference type="SUPFAM" id="SSF50370">
    <property type="entry name" value="Ricin B-like lectins"/>
    <property type="match status" value="1"/>
</dbReference>
<dbReference type="GO" id="GO:0030246">
    <property type="term" value="F:carbohydrate binding"/>
    <property type="evidence" value="ECO:0007669"/>
    <property type="project" value="UniProtKB-KW"/>
</dbReference>
<evidence type="ECO:0000259" key="6">
    <source>
        <dbReference type="SMART" id="SM00458"/>
    </source>
</evidence>
<dbReference type="Gene3D" id="3.90.550.10">
    <property type="entry name" value="Spore Coat Polysaccharide Biosynthesis Protein SpsA, Chain A"/>
    <property type="match status" value="1"/>
</dbReference>
<comment type="subcellular location">
    <subcellularLocation>
        <location evidence="1 5">Golgi apparatus membrane</location>
        <topology evidence="1 5">Single-pass type II membrane protein</topology>
    </subcellularLocation>
</comment>
<evidence type="ECO:0000256" key="2">
    <source>
        <dbReference type="ARBA" id="ARBA00022734"/>
    </source>
</evidence>
<keyword evidence="5" id="KW-0464">Manganese</keyword>
<evidence type="ECO:0000256" key="5">
    <source>
        <dbReference type="RuleBase" id="RU361242"/>
    </source>
</evidence>
<dbReference type="InterPro" id="IPR000772">
    <property type="entry name" value="Ricin_B_lectin"/>
</dbReference>
<gene>
    <name evidence="7" type="ORF">SNE40_004467</name>
</gene>
<dbReference type="SMART" id="SM00458">
    <property type="entry name" value="RICIN"/>
    <property type="match status" value="1"/>
</dbReference>
<sequence>MRCPYFSSSKPIRISDLWFLMDGKENIKITDGKRKTSGLTTGGLIEQDLILSDVIPVNRNVPDSRHERCKEKDYNLSNETVSIIMGVYNEWPSILLRTLYSIITRTTIHFIKEIIIIDDASTSDFMRYDLVRCIEELFSNELIKLIRVENRTGILQAKQTGLQHATADIVVFLDCCVEVNHQWLEPLIHEIQQSRNTVALSVIDTINSTTLEYSWQKDFPQQQYGFDWSLSTFITPYRKDIPEQDVTQPYPGITMTGTSFAVDRRFYYHLGEFDVGMHSSGGNQYMELSWRVWLCGGRLIHVPCSKIGHIQHQEDTTLDLYNYKRAIEVWMEPNLKQFVYDFYDNLTNLYVGDLSTQIWKKSRLSCHPFRWYLSNIWPTLLVYNEDIAAWGSVQNILTGRCLDNHGYLYEGPQDLFVELCHYKYLIQGFSLTRNGVLKTTLHCVNVAEYSSSSRPVLQKCLYGSLQKWTHVKRGQIQHINSKLCLDLDYWGPIMKKCQSDKLTQLWMFTKYEY</sequence>
<comment type="pathway">
    <text evidence="5">Protein modification; protein glycosylation.</text>
</comment>
<keyword evidence="3 5" id="KW-0333">Golgi apparatus</keyword>
<dbReference type="EC" id="2.4.1.-" evidence="5"/>
<dbReference type="PANTHER" id="PTHR11675">
    <property type="entry name" value="N-ACETYLGALACTOSAMINYLTRANSFERASE"/>
    <property type="match status" value="1"/>
</dbReference>
<protein>
    <recommendedName>
        <fullName evidence="5">Polypeptide N-acetylgalactosaminyltransferase</fullName>
        <ecNumber evidence="5">2.4.1.-</ecNumber>
    </recommendedName>
    <alternativeName>
        <fullName evidence="5">Protein-UDP acetylgalactosaminyltransferase</fullName>
    </alternativeName>
</protein>
<dbReference type="EMBL" id="JAZGQO010000003">
    <property type="protein sequence ID" value="KAK6188245.1"/>
    <property type="molecule type" value="Genomic_DNA"/>
</dbReference>
<dbReference type="InterPro" id="IPR035992">
    <property type="entry name" value="Ricin_B-like_lectins"/>
</dbReference>
<dbReference type="PANTHER" id="PTHR11675:SF138">
    <property type="entry name" value="GLYCOSYLTRANSFERASE 2-LIKE DOMAIN-CONTAINING PROTEIN"/>
    <property type="match status" value="1"/>
</dbReference>